<evidence type="ECO:0000313" key="10">
    <source>
        <dbReference type="EMBL" id="HHS51297.1"/>
    </source>
</evidence>
<dbReference type="Gene3D" id="2.30.30.30">
    <property type="match status" value="1"/>
</dbReference>
<keyword evidence="6 7" id="KW-0648">Protein biosynthesis</keyword>
<dbReference type="PANTHER" id="PTHR30053:SF14">
    <property type="entry name" value="TRANSLATION ELONGATION FACTOR KOW-LIKE DOMAIN-CONTAINING PROTEIN"/>
    <property type="match status" value="1"/>
</dbReference>
<gene>
    <name evidence="7" type="primary">efp</name>
    <name evidence="10" type="ORF">ENW73_00315</name>
</gene>
<dbReference type="SMART" id="SM00841">
    <property type="entry name" value="Elong-fact-P_C"/>
    <property type="match status" value="1"/>
</dbReference>
<feature type="domain" description="Elongation factor P C-terminal" evidence="8">
    <location>
        <begin position="130"/>
        <end position="184"/>
    </location>
</feature>
<dbReference type="InterPro" id="IPR001059">
    <property type="entry name" value="Transl_elong_P/YeiP_cen"/>
</dbReference>
<comment type="subcellular location">
    <subcellularLocation>
        <location evidence="1 7">Cytoplasm</location>
    </subcellularLocation>
</comment>
<dbReference type="PROSITE" id="PS01275">
    <property type="entry name" value="EFP"/>
    <property type="match status" value="1"/>
</dbReference>
<protein>
    <recommendedName>
        <fullName evidence="7">Elongation factor P</fullName>
        <shortName evidence="7">EF-P</shortName>
    </recommendedName>
</protein>
<dbReference type="EMBL" id="DTLI01000014">
    <property type="protein sequence ID" value="HHS51297.1"/>
    <property type="molecule type" value="Genomic_DNA"/>
</dbReference>
<comment type="pathway">
    <text evidence="2 7">Protein biosynthesis; polypeptide chain elongation.</text>
</comment>
<dbReference type="PANTHER" id="PTHR30053">
    <property type="entry name" value="ELONGATION FACTOR P"/>
    <property type="match status" value="1"/>
</dbReference>
<dbReference type="InterPro" id="IPR015365">
    <property type="entry name" value="Elong-fact-P_C"/>
</dbReference>
<accession>A0A7C6E9D8</accession>
<dbReference type="SMART" id="SM01185">
    <property type="entry name" value="EFP"/>
    <property type="match status" value="1"/>
</dbReference>
<dbReference type="SUPFAM" id="SSF50104">
    <property type="entry name" value="Translation proteins SH3-like domain"/>
    <property type="match status" value="1"/>
</dbReference>
<dbReference type="CDD" id="cd05794">
    <property type="entry name" value="S1_EF-P_repeat_2"/>
    <property type="match status" value="1"/>
</dbReference>
<dbReference type="InterPro" id="IPR020599">
    <property type="entry name" value="Transl_elong_fac_P/YeiP"/>
</dbReference>
<dbReference type="InterPro" id="IPR014722">
    <property type="entry name" value="Rib_uL2_dom2"/>
</dbReference>
<dbReference type="FunFam" id="2.40.50.140:FF:000004">
    <property type="entry name" value="Elongation factor P"/>
    <property type="match status" value="1"/>
</dbReference>
<keyword evidence="5 7" id="KW-0251">Elongation factor</keyword>
<dbReference type="AlphaFoldDB" id="A0A7C6E9D8"/>
<evidence type="ECO:0000256" key="3">
    <source>
        <dbReference type="ARBA" id="ARBA00009479"/>
    </source>
</evidence>
<evidence type="ECO:0000256" key="4">
    <source>
        <dbReference type="ARBA" id="ARBA00022490"/>
    </source>
</evidence>
<dbReference type="PIRSF" id="PIRSF005901">
    <property type="entry name" value="EF-P"/>
    <property type="match status" value="1"/>
</dbReference>
<dbReference type="InterPro" id="IPR013185">
    <property type="entry name" value="Transl_elong_KOW-like"/>
</dbReference>
<reference evidence="10" key="1">
    <citation type="journal article" date="2020" name="mSystems">
        <title>Genome- and Community-Level Interaction Insights into Carbon Utilization and Element Cycling Functions of Hydrothermarchaeota in Hydrothermal Sediment.</title>
        <authorList>
            <person name="Zhou Z."/>
            <person name="Liu Y."/>
            <person name="Xu W."/>
            <person name="Pan J."/>
            <person name="Luo Z.H."/>
            <person name="Li M."/>
        </authorList>
    </citation>
    <scope>NUCLEOTIDE SEQUENCE [LARGE SCALE GENOMIC DNA]</scope>
    <source>
        <strain evidence="10">SpSt-876</strain>
    </source>
</reference>
<evidence type="ECO:0000256" key="5">
    <source>
        <dbReference type="ARBA" id="ARBA00022768"/>
    </source>
</evidence>
<evidence type="ECO:0000256" key="1">
    <source>
        <dbReference type="ARBA" id="ARBA00004496"/>
    </source>
</evidence>
<dbReference type="Pfam" id="PF01132">
    <property type="entry name" value="EFP"/>
    <property type="match status" value="1"/>
</dbReference>
<dbReference type="HAMAP" id="MF_00141">
    <property type="entry name" value="EF_P"/>
    <property type="match status" value="1"/>
</dbReference>
<dbReference type="InterPro" id="IPR008991">
    <property type="entry name" value="Translation_prot_SH3-like_sf"/>
</dbReference>
<dbReference type="Pfam" id="PF08207">
    <property type="entry name" value="EFP_N"/>
    <property type="match status" value="1"/>
</dbReference>
<comment type="similarity">
    <text evidence="3 7">Belongs to the elongation factor P family.</text>
</comment>
<evidence type="ECO:0000256" key="7">
    <source>
        <dbReference type="HAMAP-Rule" id="MF_00141"/>
    </source>
</evidence>
<name>A0A7C6E9D8_UNCW3</name>
<evidence type="ECO:0000259" key="8">
    <source>
        <dbReference type="SMART" id="SM00841"/>
    </source>
</evidence>
<evidence type="ECO:0000259" key="9">
    <source>
        <dbReference type="SMART" id="SM01185"/>
    </source>
</evidence>
<dbReference type="InterPro" id="IPR011768">
    <property type="entry name" value="Transl_elongation_fac_P"/>
</dbReference>
<organism evidence="10">
    <name type="scientific">candidate division WOR-3 bacterium</name>
    <dbReference type="NCBI Taxonomy" id="2052148"/>
    <lineage>
        <taxon>Bacteria</taxon>
        <taxon>Bacteria division WOR-3</taxon>
    </lineage>
</organism>
<comment type="caution">
    <text evidence="10">The sequence shown here is derived from an EMBL/GenBank/DDBJ whole genome shotgun (WGS) entry which is preliminary data.</text>
</comment>
<sequence>MILASEIRTGATIKLDNELYRVIEAEFKAGTAKMGSLVHLRLQNIKTRTFTDRRFHPEEKLEDVTLERVSAEFSYQNGENFYFLHPETYEPIGIEKSKIGNFERFLVPGMYLKIEFYEGMPVDIVIPKTVDLRVESTGAGVKGETDAAYKPAKLENGIEIMVPQFIKNGDIIRIEVETNKYLERVKG</sequence>
<dbReference type="SUPFAM" id="SSF50249">
    <property type="entry name" value="Nucleic acid-binding proteins"/>
    <property type="match status" value="2"/>
</dbReference>
<dbReference type="GO" id="GO:0005829">
    <property type="term" value="C:cytosol"/>
    <property type="evidence" value="ECO:0007669"/>
    <property type="project" value="UniProtKB-ARBA"/>
</dbReference>
<evidence type="ECO:0000256" key="2">
    <source>
        <dbReference type="ARBA" id="ARBA00004815"/>
    </source>
</evidence>
<dbReference type="InterPro" id="IPR012340">
    <property type="entry name" value="NA-bd_OB-fold"/>
</dbReference>
<evidence type="ECO:0000256" key="6">
    <source>
        <dbReference type="ARBA" id="ARBA00022917"/>
    </source>
</evidence>
<dbReference type="Pfam" id="PF09285">
    <property type="entry name" value="Elong-fact-P_C"/>
    <property type="match status" value="1"/>
</dbReference>
<keyword evidence="4 7" id="KW-0963">Cytoplasm</keyword>
<dbReference type="NCBIfam" id="NF001810">
    <property type="entry name" value="PRK00529.1"/>
    <property type="match status" value="1"/>
</dbReference>
<dbReference type="GO" id="GO:0043043">
    <property type="term" value="P:peptide biosynthetic process"/>
    <property type="evidence" value="ECO:0007669"/>
    <property type="project" value="InterPro"/>
</dbReference>
<dbReference type="UniPathway" id="UPA00345"/>
<comment type="function">
    <text evidence="7">Involved in peptide bond synthesis. Stimulates efficient translation and peptide-bond synthesis on native or reconstituted 70S ribosomes in vitro. Probably functions indirectly by altering the affinity of the ribosome for aminoacyl-tRNA, thus increasing their reactivity as acceptors for peptidyl transferase.</text>
</comment>
<dbReference type="InterPro" id="IPR013852">
    <property type="entry name" value="Transl_elong_P/YeiP_CS"/>
</dbReference>
<dbReference type="Gene3D" id="2.40.50.140">
    <property type="entry name" value="Nucleic acid-binding proteins"/>
    <property type="match status" value="2"/>
</dbReference>
<proteinExistence type="inferred from homology"/>
<dbReference type="GO" id="GO:0003746">
    <property type="term" value="F:translation elongation factor activity"/>
    <property type="evidence" value="ECO:0007669"/>
    <property type="project" value="UniProtKB-UniRule"/>
</dbReference>
<feature type="domain" description="Translation elongation factor P/YeiP central" evidence="9">
    <location>
        <begin position="68"/>
        <end position="122"/>
    </location>
</feature>